<dbReference type="EMBL" id="QKQS01000038">
    <property type="protein sequence ID" value="PZA09277.1"/>
    <property type="molecule type" value="Genomic_DNA"/>
</dbReference>
<sequence length="122" mass="13465">MSSAAQAYARTAQRTASPREIEAQALLKAAKQLQDIVTNWEEKGAIGLQEALMFNRKLWSIFVSEAMRDDNPQSIEIRQNIANIGVFVLSQSSALQIKPEVERLQALIDINRNIAAGLSGRA</sequence>
<dbReference type="AlphaFoldDB" id="A0A323UAP3"/>
<dbReference type="OrthoDB" id="8563081at2"/>
<gene>
    <name evidence="1" type="ORF">DNX69_24560</name>
</gene>
<evidence type="ECO:0000313" key="1">
    <source>
        <dbReference type="EMBL" id="PZA09277.1"/>
    </source>
</evidence>
<name>A0A323UAP3_RHOPL</name>
<protein>
    <submittedName>
        <fullName evidence="1">Flagellar biosynthesis regulatory protein FlaF</fullName>
    </submittedName>
</protein>
<dbReference type="InterPro" id="IPR010845">
    <property type="entry name" value="FlaF"/>
</dbReference>
<evidence type="ECO:0000313" key="2">
    <source>
        <dbReference type="Proteomes" id="UP000248134"/>
    </source>
</evidence>
<keyword evidence="1" id="KW-0966">Cell projection</keyword>
<dbReference type="Proteomes" id="UP000248134">
    <property type="component" value="Unassembled WGS sequence"/>
</dbReference>
<keyword evidence="1" id="KW-0969">Cilium</keyword>
<proteinExistence type="predicted"/>
<reference evidence="1 2" key="1">
    <citation type="submission" date="2018-06" db="EMBL/GenBank/DDBJ databases">
        <title>Draft Whole-Genome Sequence of the purple photosynthetic bacterium Rhodospeudomonas palustris XCP.</title>
        <authorList>
            <person name="Rayyan A."/>
            <person name="Meyer T.E."/>
            <person name="Kyndt J.A."/>
        </authorList>
    </citation>
    <scope>NUCLEOTIDE SEQUENCE [LARGE SCALE GENOMIC DNA]</scope>
    <source>
        <strain evidence="1 2">XCP</strain>
    </source>
</reference>
<dbReference type="Pfam" id="PF07309">
    <property type="entry name" value="FlaF"/>
    <property type="match status" value="1"/>
</dbReference>
<accession>A0A323UAP3</accession>
<dbReference type="NCBIfam" id="NF009435">
    <property type="entry name" value="PRK12794.1"/>
    <property type="match status" value="1"/>
</dbReference>
<keyword evidence="1" id="KW-0282">Flagellum</keyword>
<organism evidence="1 2">
    <name type="scientific">Rhodopseudomonas palustris</name>
    <dbReference type="NCBI Taxonomy" id="1076"/>
    <lineage>
        <taxon>Bacteria</taxon>
        <taxon>Pseudomonadati</taxon>
        <taxon>Pseudomonadota</taxon>
        <taxon>Alphaproteobacteria</taxon>
        <taxon>Hyphomicrobiales</taxon>
        <taxon>Nitrobacteraceae</taxon>
        <taxon>Rhodopseudomonas</taxon>
    </lineage>
</organism>
<comment type="caution">
    <text evidence="1">The sequence shown here is derived from an EMBL/GenBank/DDBJ whole genome shotgun (WGS) entry which is preliminary data.</text>
</comment>
<dbReference type="GO" id="GO:0044781">
    <property type="term" value="P:bacterial-type flagellum organization"/>
    <property type="evidence" value="ECO:0007669"/>
    <property type="project" value="InterPro"/>
</dbReference>
<dbReference type="RefSeq" id="WP_110788623.1">
    <property type="nucleotide sequence ID" value="NZ_QKQS01000038.1"/>
</dbReference>